<name>A0A2P8H7R1_9BACI</name>
<sequence>MERKGTFITFEGGEGAGKSTAITYVRDMLETRGHEVIHTREPGGIRIAEEIRSLILEPDHTEMDPRTEALLYAAARRQHLMEKIIPALARGAVVLCDRFIDSSLAYQGYARGIGMAEVEAINHFAIAGWMPDVTLYFDILPEEGLARVNQNDAREFNRLDQESLNFHRAVREGYHKLQQMSAERIVTVDASQSPAALRENAASLLFQKAPEL</sequence>
<evidence type="ECO:0000259" key="12">
    <source>
        <dbReference type="Pfam" id="PF02223"/>
    </source>
</evidence>
<dbReference type="InterPro" id="IPR039430">
    <property type="entry name" value="Thymidylate_kin-like_dom"/>
</dbReference>
<comment type="caution">
    <text evidence="13">The sequence shown here is derived from an EMBL/GenBank/DDBJ whole genome shotgun (WGS) entry which is preliminary data.</text>
</comment>
<dbReference type="InterPro" id="IPR027417">
    <property type="entry name" value="P-loop_NTPase"/>
</dbReference>
<dbReference type="PROSITE" id="PS01331">
    <property type="entry name" value="THYMIDYLATE_KINASE"/>
    <property type="match status" value="1"/>
</dbReference>
<evidence type="ECO:0000256" key="7">
    <source>
        <dbReference type="ARBA" id="ARBA00022777"/>
    </source>
</evidence>
<keyword evidence="6 11" id="KW-0547">Nucleotide-binding</keyword>
<accession>A0A2P8H7R1</accession>
<comment type="similarity">
    <text evidence="1 11">Belongs to the thymidylate kinase family.</text>
</comment>
<dbReference type="CDD" id="cd01672">
    <property type="entry name" value="TMPK"/>
    <property type="match status" value="1"/>
</dbReference>
<dbReference type="PANTHER" id="PTHR10344">
    <property type="entry name" value="THYMIDYLATE KINASE"/>
    <property type="match status" value="1"/>
</dbReference>
<proteinExistence type="inferred from homology"/>
<feature type="binding site" evidence="11">
    <location>
        <begin position="12"/>
        <end position="19"/>
    </location>
    <ligand>
        <name>ATP</name>
        <dbReference type="ChEBI" id="CHEBI:30616"/>
    </ligand>
</feature>
<evidence type="ECO:0000256" key="3">
    <source>
        <dbReference type="ARBA" id="ARBA00017144"/>
    </source>
</evidence>
<dbReference type="GO" id="GO:0006233">
    <property type="term" value="P:dTDP biosynthetic process"/>
    <property type="evidence" value="ECO:0007669"/>
    <property type="project" value="InterPro"/>
</dbReference>
<gene>
    <name evidence="11" type="primary">tmk</name>
    <name evidence="13" type="ORF">B0H94_1174</name>
</gene>
<evidence type="ECO:0000256" key="10">
    <source>
        <dbReference type="ARBA" id="ARBA00057735"/>
    </source>
</evidence>
<dbReference type="Proteomes" id="UP000242310">
    <property type="component" value="Unassembled WGS sequence"/>
</dbReference>
<dbReference type="FunFam" id="3.40.50.300:FF:000225">
    <property type="entry name" value="Thymidylate kinase"/>
    <property type="match status" value="1"/>
</dbReference>
<evidence type="ECO:0000313" key="13">
    <source>
        <dbReference type="EMBL" id="PSL42231.1"/>
    </source>
</evidence>
<evidence type="ECO:0000256" key="2">
    <source>
        <dbReference type="ARBA" id="ARBA00012980"/>
    </source>
</evidence>
<evidence type="ECO:0000256" key="9">
    <source>
        <dbReference type="ARBA" id="ARBA00048743"/>
    </source>
</evidence>
<dbReference type="GO" id="GO:0006235">
    <property type="term" value="P:dTTP biosynthetic process"/>
    <property type="evidence" value="ECO:0007669"/>
    <property type="project" value="UniProtKB-UniRule"/>
</dbReference>
<feature type="domain" description="Thymidylate kinase-like" evidence="12">
    <location>
        <begin position="10"/>
        <end position="198"/>
    </location>
</feature>
<dbReference type="GO" id="GO:0006227">
    <property type="term" value="P:dUDP biosynthetic process"/>
    <property type="evidence" value="ECO:0007669"/>
    <property type="project" value="TreeGrafter"/>
</dbReference>
<evidence type="ECO:0000256" key="5">
    <source>
        <dbReference type="ARBA" id="ARBA00022727"/>
    </source>
</evidence>
<dbReference type="Pfam" id="PF02223">
    <property type="entry name" value="Thymidylate_kin"/>
    <property type="match status" value="1"/>
</dbReference>
<dbReference type="InterPro" id="IPR018095">
    <property type="entry name" value="Thymidylate_kin_CS"/>
</dbReference>
<dbReference type="HAMAP" id="MF_00165">
    <property type="entry name" value="Thymidylate_kinase"/>
    <property type="match status" value="1"/>
</dbReference>
<keyword evidence="5 11" id="KW-0545">Nucleotide biosynthesis</keyword>
<dbReference type="NCBIfam" id="TIGR00041">
    <property type="entry name" value="DTMP_kinase"/>
    <property type="match status" value="1"/>
</dbReference>
<dbReference type="InterPro" id="IPR018094">
    <property type="entry name" value="Thymidylate_kinase"/>
</dbReference>
<evidence type="ECO:0000256" key="4">
    <source>
        <dbReference type="ARBA" id="ARBA00022679"/>
    </source>
</evidence>
<comment type="catalytic activity">
    <reaction evidence="9 11">
        <text>dTMP + ATP = dTDP + ADP</text>
        <dbReference type="Rhea" id="RHEA:13517"/>
        <dbReference type="ChEBI" id="CHEBI:30616"/>
        <dbReference type="ChEBI" id="CHEBI:58369"/>
        <dbReference type="ChEBI" id="CHEBI:63528"/>
        <dbReference type="ChEBI" id="CHEBI:456216"/>
        <dbReference type="EC" id="2.7.4.9"/>
    </reaction>
</comment>
<evidence type="ECO:0000256" key="8">
    <source>
        <dbReference type="ARBA" id="ARBA00022840"/>
    </source>
</evidence>
<dbReference type="EMBL" id="PYAV01000017">
    <property type="protein sequence ID" value="PSL42231.1"/>
    <property type="molecule type" value="Genomic_DNA"/>
</dbReference>
<evidence type="ECO:0000256" key="1">
    <source>
        <dbReference type="ARBA" id="ARBA00009776"/>
    </source>
</evidence>
<keyword evidence="7 11" id="KW-0418">Kinase</keyword>
<keyword evidence="4 11" id="KW-0808">Transferase</keyword>
<protein>
    <recommendedName>
        <fullName evidence="3 11">Thymidylate kinase</fullName>
        <ecNumber evidence="2 11">2.7.4.9</ecNumber>
    </recommendedName>
    <alternativeName>
        <fullName evidence="11">dTMP kinase</fullName>
    </alternativeName>
</protein>
<evidence type="ECO:0000256" key="11">
    <source>
        <dbReference type="HAMAP-Rule" id="MF_00165"/>
    </source>
</evidence>
<dbReference type="GO" id="GO:0005829">
    <property type="term" value="C:cytosol"/>
    <property type="evidence" value="ECO:0007669"/>
    <property type="project" value="TreeGrafter"/>
</dbReference>
<dbReference type="Gene3D" id="3.40.50.300">
    <property type="entry name" value="P-loop containing nucleotide triphosphate hydrolases"/>
    <property type="match status" value="1"/>
</dbReference>
<dbReference type="AlphaFoldDB" id="A0A2P8H7R1"/>
<evidence type="ECO:0000256" key="6">
    <source>
        <dbReference type="ARBA" id="ARBA00022741"/>
    </source>
</evidence>
<dbReference type="OrthoDB" id="9774907at2"/>
<keyword evidence="8 11" id="KW-0067">ATP-binding</keyword>
<dbReference type="GO" id="GO:0004798">
    <property type="term" value="F:dTMP kinase activity"/>
    <property type="evidence" value="ECO:0007669"/>
    <property type="project" value="UniProtKB-UniRule"/>
</dbReference>
<reference evidence="13 14" key="1">
    <citation type="submission" date="2018-03" db="EMBL/GenBank/DDBJ databases">
        <title>Genomic Encyclopedia of Type Strains, Phase III (KMG-III): the genomes of soil and plant-associated and newly described type strains.</title>
        <authorList>
            <person name="Whitman W."/>
        </authorList>
    </citation>
    <scope>NUCLEOTIDE SEQUENCE [LARGE SCALE GENOMIC DNA]</scope>
    <source>
        <strain evidence="13 14">CGMCC 1.07653</strain>
    </source>
</reference>
<organism evidence="13 14">
    <name type="scientific">Salsuginibacillus halophilus</name>
    <dbReference type="NCBI Taxonomy" id="517424"/>
    <lineage>
        <taxon>Bacteria</taxon>
        <taxon>Bacillati</taxon>
        <taxon>Bacillota</taxon>
        <taxon>Bacilli</taxon>
        <taxon>Bacillales</taxon>
        <taxon>Bacillaceae</taxon>
        <taxon>Salsuginibacillus</taxon>
    </lineage>
</organism>
<dbReference type="PANTHER" id="PTHR10344:SF4">
    <property type="entry name" value="UMP-CMP KINASE 2, MITOCHONDRIAL"/>
    <property type="match status" value="1"/>
</dbReference>
<dbReference type="EC" id="2.7.4.9" evidence="2 11"/>
<dbReference type="RefSeq" id="WP_106589814.1">
    <property type="nucleotide sequence ID" value="NZ_PYAV01000017.1"/>
</dbReference>
<dbReference type="SUPFAM" id="SSF52540">
    <property type="entry name" value="P-loop containing nucleoside triphosphate hydrolases"/>
    <property type="match status" value="1"/>
</dbReference>
<comment type="function">
    <text evidence="10 11">Phosphorylation of dTMP to form dTDP in both de novo and salvage pathways of dTTP synthesis.</text>
</comment>
<dbReference type="GO" id="GO:0005524">
    <property type="term" value="F:ATP binding"/>
    <property type="evidence" value="ECO:0007669"/>
    <property type="project" value="UniProtKB-UniRule"/>
</dbReference>
<evidence type="ECO:0000313" key="14">
    <source>
        <dbReference type="Proteomes" id="UP000242310"/>
    </source>
</evidence>
<keyword evidence="14" id="KW-1185">Reference proteome</keyword>